<dbReference type="OrthoDB" id="9805716at2"/>
<feature type="coiled-coil region" evidence="17">
    <location>
        <begin position="79"/>
        <end position="150"/>
    </location>
</feature>
<evidence type="ECO:0000256" key="10">
    <source>
        <dbReference type="ARBA" id="ARBA00023136"/>
    </source>
</evidence>
<keyword evidence="6 15" id="KW-0812">Transmembrane</keyword>
<evidence type="ECO:0000256" key="18">
    <source>
        <dbReference type="SAM" id="SignalP"/>
    </source>
</evidence>
<evidence type="ECO:0000256" key="16">
    <source>
        <dbReference type="RuleBase" id="RU003848"/>
    </source>
</evidence>
<keyword evidence="17" id="KW-0175">Coiled coil</keyword>
<evidence type="ECO:0000256" key="13">
    <source>
        <dbReference type="ARBA" id="ARBA00025614"/>
    </source>
</evidence>
<evidence type="ECO:0000256" key="2">
    <source>
        <dbReference type="ARBA" id="ARBA00005513"/>
    </source>
</evidence>
<feature type="chain" id="PRO_5021835023" description="ATP synthase subunit b" evidence="18">
    <location>
        <begin position="24"/>
        <end position="191"/>
    </location>
</feature>
<dbReference type="InterPro" id="IPR002146">
    <property type="entry name" value="ATP_synth_b/b'su_bac/chlpt"/>
</dbReference>
<keyword evidence="10 15" id="KW-0472">Membrane</keyword>
<keyword evidence="11 15" id="KW-0066">ATP synthesis</keyword>
<evidence type="ECO:0000256" key="14">
    <source>
        <dbReference type="ARBA" id="ARBA00025830"/>
    </source>
</evidence>
<evidence type="ECO:0000256" key="12">
    <source>
        <dbReference type="ARBA" id="ARBA00025198"/>
    </source>
</evidence>
<organism evidence="19 20">
    <name type="scientific">Reyranella soli</name>
    <dbReference type="NCBI Taxonomy" id="1230389"/>
    <lineage>
        <taxon>Bacteria</taxon>
        <taxon>Pseudomonadati</taxon>
        <taxon>Pseudomonadota</taxon>
        <taxon>Alphaproteobacteria</taxon>
        <taxon>Hyphomicrobiales</taxon>
        <taxon>Reyranellaceae</taxon>
        <taxon>Reyranella</taxon>
    </lineage>
</organism>
<dbReference type="InterPro" id="IPR050059">
    <property type="entry name" value="ATP_synthase_B_chain"/>
</dbReference>
<comment type="function">
    <text evidence="12 15">F(1)F(0) ATP synthase produces ATP from ADP in the presence of a proton or sodium gradient. F-type ATPases consist of two structural domains, F(1) containing the extramembraneous catalytic core and F(0) containing the membrane proton channel, linked together by a central stalk and a peripheral stalk. During catalysis, ATP synthesis in the catalytic domain of F(1) is coupled via a rotary mechanism of the central stalk subunits to proton translocation.</text>
</comment>
<keyword evidence="18" id="KW-0732">Signal</keyword>
<evidence type="ECO:0000313" key="19">
    <source>
        <dbReference type="EMBL" id="GEP60756.1"/>
    </source>
</evidence>
<name>A0A512NP71_9HYPH</name>
<comment type="caution">
    <text evidence="19">The sequence shown here is derived from an EMBL/GenBank/DDBJ whole genome shotgun (WGS) entry which is preliminary data.</text>
</comment>
<gene>
    <name evidence="19" type="primary">atpF2</name>
    <name evidence="15" type="synonym">atpF</name>
    <name evidence="19" type="ORF">RSO01_79220</name>
</gene>
<keyword evidence="7 15" id="KW-0375">Hydrogen ion transport</keyword>
<dbReference type="GO" id="GO:0045259">
    <property type="term" value="C:proton-transporting ATP synthase complex"/>
    <property type="evidence" value="ECO:0007669"/>
    <property type="project" value="UniProtKB-KW"/>
</dbReference>
<dbReference type="RefSeq" id="WP_147156090.1">
    <property type="nucleotide sequence ID" value="NZ_BKAJ01000179.1"/>
</dbReference>
<dbReference type="HAMAP" id="MF_01398">
    <property type="entry name" value="ATP_synth_b_bprime"/>
    <property type="match status" value="1"/>
</dbReference>
<feature type="signal peptide" evidence="18">
    <location>
        <begin position="1"/>
        <end position="23"/>
    </location>
</feature>
<evidence type="ECO:0000256" key="9">
    <source>
        <dbReference type="ARBA" id="ARBA00023065"/>
    </source>
</evidence>
<reference evidence="19 20" key="1">
    <citation type="submission" date="2019-07" db="EMBL/GenBank/DDBJ databases">
        <title>Whole genome shotgun sequence of Reyranella soli NBRC 108950.</title>
        <authorList>
            <person name="Hosoyama A."/>
            <person name="Uohara A."/>
            <person name="Ohji S."/>
            <person name="Ichikawa N."/>
        </authorList>
    </citation>
    <scope>NUCLEOTIDE SEQUENCE [LARGE SCALE GENOMIC DNA]</scope>
    <source>
        <strain evidence="19 20">NBRC 108950</strain>
    </source>
</reference>
<keyword evidence="20" id="KW-1185">Reference proteome</keyword>
<dbReference type="Proteomes" id="UP000321058">
    <property type="component" value="Unassembled WGS sequence"/>
</dbReference>
<protein>
    <recommendedName>
        <fullName evidence="15">ATP synthase subunit b</fullName>
    </recommendedName>
    <alternativeName>
        <fullName evidence="15">ATP synthase F(0) sector subunit b</fullName>
    </alternativeName>
    <alternativeName>
        <fullName evidence="15">ATPase subunit I</fullName>
    </alternativeName>
    <alternativeName>
        <fullName evidence="15">F-type ATPase subunit b</fullName>
        <shortName evidence="15">F-ATPase subunit b</shortName>
    </alternativeName>
</protein>
<comment type="function">
    <text evidence="13">Component of the F(0) channel, it forms part of the peripheral stalk, linking F(1) to F(0). The b'-subunit is a diverged and duplicated form of b found in plants and photosynthetic bacteria.</text>
</comment>
<dbReference type="EMBL" id="BKAJ01000179">
    <property type="protein sequence ID" value="GEP60756.1"/>
    <property type="molecule type" value="Genomic_DNA"/>
</dbReference>
<evidence type="ECO:0000256" key="3">
    <source>
        <dbReference type="ARBA" id="ARBA00022448"/>
    </source>
</evidence>
<dbReference type="GO" id="GO:0005886">
    <property type="term" value="C:plasma membrane"/>
    <property type="evidence" value="ECO:0007669"/>
    <property type="project" value="UniProtKB-SubCell"/>
</dbReference>
<keyword evidence="3 15" id="KW-0813">Transport</keyword>
<keyword evidence="5 15" id="KW-0138">CF(0)</keyword>
<keyword evidence="9 15" id="KW-0406">Ion transport</keyword>
<evidence type="ECO:0000256" key="15">
    <source>
        <dbReference type="HAMAP-Rule" id="MF_01398"/>
    </source>
</evidence>
<evidence type="ECO:0000256" key="7">
    <source>
        <dbReference type="ARBA" id="ARBA00022781"/>
    </source>
</evidence>
<keyword evidence="4 15" id="KW-1003">Cell membrane</keyword>
<feature type="transmembrane region" description="Helical" evidence="15">
    <location>
        <begin position="42"/>
        <end position="61"/>
    </location>
</feature>
<evidence type="ECO:0000256" key="11">
    <source>
        <dbReference type="ARBA" id="ARBA00023310"/>
    </source>
</evidence>
<evidence type="ECO:0000313" key="20">
    <source>
        <dbReference type="Proteomes" id="UP000321058"/>
    </source>
</evidence>
<dbReference type="PANTHER" id="PTHR33445:SF1">
    <property type="entry name" value="ATP SYNTHASE SUBUNIT B"/>
    <property type="match status" value="1"/>
</dbReference>
<evidence type="ECO:0000256" key="4">
    <source>
        <dbReference type="ARBA" id="ARBA00022475"/>
    </source>
</evidence>
<dbReference type="GO" id="GO:0046933">
    <property type="term" value="F:proton-transporting ATP synthase activity, rotational mechanism"/>
    <property type="evidence" value="ECO:0007669"/>
    <property type="project" value="UniProtKB-UniRule"/>
</dbReference>
<proteinExistence type="inferred from homology"/>
<dbReference type="AlphaFoldDB" id="A0A512NP71"/>
<comment type="subcellular location">
    <subcellularLocation>
        <location evidence="1">Cell inner membrane</location>
        <topology evidence="1">Single-pass membrane protein</topology>
    </subcellularLocation>
    <subcellularLocation>
        <location evidence="15">Cell membrane</location>
        <topology evidence="15">Single-pass membrane protein</topology>
    </subcellularLocation>
</comment>
<sequence length="191" mass="20362">MLRSIYGALAGLAVLVASGTAMAKEGSGGMPQLDYHSFAPQLVWLAIAFLALYFVMSRLAVPAISDTIDRRQAKIQGDLDAAEKANEDTRSLVAAYEKRLADTREEARKHMRERGEADSAAAAARLQVLHDKLAAQIGEAEKRIAAQRDDVMAGLENMAKDIGQDVYAKLAGQPADQAALAAKIAVAKGGR</sequence>
<dbReference type="Pfam" id="PF00430">
    <property type="entry name" value="ATP-synt_B"/>
    <property type="match status" value="1"/>
</dbReference>
<comment type="similarity">
    <text evidence="2 15 16">Belongs to the ATPase B chain family.</text>
</comment>
<dbReference type="CDD" id="cd06503">
    <property type="entry name" value="ATP-synt_Fo_b"/>
    <property type="match status" value="1"/>
</dbReference>
<keyword evidence="8 15" id="KW-1133">Transmembrane helix</keyword>
<evidence type="ECO:0000256" key="5">
    <source>
        <dbReference type="ARBA" id="ARBA00022547"/>
    </source>
</evidence>
<evidence type="ECO:0000256" key="6">
    <source>
        <dbReference type="ARBA" id="ARBA00022692"/>
    </source>
</evidence>
<evidence type="ECO:0000256" key="8">
    <source>
        <dbReference type="ARBA" id="ARBA00022989"/>
    </source>
</evidence>
<accession>A0A512NP71</accession>
<dbReference type="GO" id="GO:0046961">
    <property type="term" value="F:proton-transporting ATPase activity, rotational mechanism"/>
    <property type="evidence" value="ECO:0007669"/>
    <property type="project" value="TreeGrafter"/>
</dbReference>
<evidence type="ECO:0000256" key="1">
    <source>
        <dbReference type="ARBA" id="ARBA00004377"/>
    </source>
</evidence>
<evidence type="ECO:0000256" key="17">
    <source>
        <dbReference type="SAM" id="Coils"/>
    </source>
</evidence>
<comment type="subunit">
    <text evidence="14 15">F-type ATPases have 2 components, F(1) - the catalytic core - and F(0) - the membrane proton channel. F(1) has five subunits: alpha(3), beta(3), gamma(1), delta(1), epsilon(1). F(0) has three main subunits: a(1), b(2) and c(10-14). The alpha and beta chains form an alternating ring which encloses part of the gamma chain. F(1) is attached to F(0) by a central stalk formed by the gamma and epsilon chains, while a peripheral stalk is formed by the delta and b chains.</text>
</comment>
<dbReference type="PANTHER" id="PTHR33445">
    <property type="entry name" value="ATP SYNTHASE SUBUNIT B', CHLOROPLASTIC"/>
    <property type="match status" value="1"/>
</dbReference>